<gene>
    <name evidence="2" type="ORF">PSON_ATCC_30995.1.T0940131</name>
</gene>
<dbReference type="PANTHER" id="PTHR40515">
    <property type="entry name" value="CILIA- AND FLAGELLA-ASSOCIATED PROTEIN 157"/>
    <property type="match status" value="1"/>
</dbReference>
<comment type="caution">
    <text evidence="2">The sequence shown here is derived from an EMBL/GenBank/DDBJ whole genome shotgun (WGS) entry which is preliminary data.</text>
</comment>
<organism evidence="2 3">
    <name type="scientific">Paramecium sonneborni</name>
    <dbReference type="NCBI Taxonomy" id="65129"/>
    <lineage>
        <taxon>Eukaryota</taxon>
        <taxon>Sar</taxon>
        <taxon>Alveolata</taxon>
        <taxon>Ciliophora</taxon>
        <taxon>Intramacronucleata</taxon>
        <taxon>Oligohymenophorea</taxon>
        <taxon>Peniculida</taxon>
        <taxon>Parameciidae</taxon>
        <taxon>Paramecium</taxon>
    </lineage>
</organism>
<reference evidence="2" key="1">
    <citation type="submission" date="2021-01" db="EMBL/GenBank/DDBJ databases">
        <authorList>
            <consortium name="Genoscope - CEA"/>
            <person name="William W."/>
        </authorList>
    </citation>
    <scope>NUCLEOTIDE SEQUENCE</scope>
</reference>
<protein>
    <submittedName>
        <fullName evidence="2">Uncharacterized protein</fullName>
    </submittedName>
</protein>
<dbReference type="AlphaFoldDB" id="A0A8S1Q3S9"/>
<feature type="coiled-coil region" evidence="1">
    <location>
        <begin position="51"/>
        <end position="85"/>
    </location>
</feature>
<keyword evidence="3" id="KW-1185">Reference proteome</keyword>
<dbReference type="OrthoDB" id="299455at2759"/>
<accession>A0A8S1Q3S9</accession>
<dbReference type="Proteomes" id="UP000692954">
    <property type="component" value="Unassembled WGS sequence"/>
</dbReference>
<name>A0A8S1Q3S9_9CILI</name>
<proteinExistence type="predicted"/>
<keyword evidence="1" id="KW-0175">Coiled coil</keyword>
<evidence type="ECO:0000313" key="3">
    <source>
        <dbReference type="Proteomes" id="UP000692954"/>
    </source>
</evidence>
<dbReference type="EMBL" id="CAJJDN010000094">
    <property type="protein sequence ID" value="CAD8109804.1"/>
    <property type="molecule type" value="Genomic_DNA"/>
</dbReference>
<evidence type="ECO:0000256" key="1">
    <source>
        <dbReference type="SAM" id="Coils"/>
    </source>
</evidence>
<dbReference type="PANTHER" id="PTHR40515:SF1">
    <property type="entry name" value="CILIA- AND FLAGELLA-ASSOCIATED PROTEIN 157"/>
    <property type="match status" value="1"/>
</dbReference>
<sequence length="121" mass="14471">MQLEIYKDRTLSNDNTQQIKVAEILQSLVQYINDLTEIVNQIKLQNQAEFIIAYQSHMKKIKAELKELKNKTEQQRNNMLQNQVKINQNDNELTLFRQECLKLYAKIESKNKENQELKFKL</sequence>
<evidence type="ECO:0000313" key="2">
    <source>
        <dbReference type="EMBL" id="CAD8109804.1"/>
    </source>
</evidence>